<keyword evidence="4 7" id="KW-0812">Transmembrane</keyword>
<feature type="transmembrane region" description="Helical" evidence="7">
    <location>
        <begin position="103"/>
        <end position="124"/>
    </location>
</feature>
<dbReference type="EMBL" id="RHJS01000002">
    <property type="protein sequence ID" value="RRK35133.1"/>
    <property type="molecule type" value="Genomic_DNA"/>
</dbReference>
<dbReference type="SUPFAM" id="SSF161098">
    <property type="entry name" value="MetI-like"/>
    <property type="match status" value="1"/>
</dbReference>
<proteinExistence type="inferred from homology"/>
<feature type="transmembrane region" description="Helical" evidence="7">
    <location>
        <begin position="67"/>
        <end position="91"/>
    </location>
</feature>
<dbReference type="AlphaFoldDB" id="A0A3R8LK82"/>
<comment type="similarity">
    <text evidence="7">Belongs to the binding-protein-dependent transport system permease family.</text>
</comment>
<dbReference type="PANTHER" id="PTHR43744">
    <property type="entry name" value="ABC TRANSPORTER PERMEASE PROTEIN MG189-RELATED-RELATED"/>
    <property type="match status" value="1"/>
</dbReference>
<dbReference type="Gene3D" id="1.10.3720.10">
    <property type="entry name" value="MetI-like"/>
    <property type="match status" value="1"/>
</dbReference>
<keyword evidence="2 7" id="KW-0813">Transport</keyword>
<dbReference type="GO" id="GO:0055085">
    <property type="term" value="P:transmembrane transport"/>
    <property type="evidence" value="ECO:0007669"/>
    <property type="project" value="InterPro"/>
</dbReference>
<evidence type="ECO:0000256" key="5">
    <source>
        <dbReference type="ARBA" id="ARBA00022989"/>
    </source>
</evidence>
<dbReference type="CDD" id="cd06261">
    <property type="entry name" value="TM_PBP2"/>
    <property type="match status" value="1"/>
</dbReference>
<gene>
    <name evidence="9" type="ORF">EBB54_00875</name>
</gene>
<dbReference type="GO" id="GO:0005886">
    <property type="term" value="C:plasma membrane"/>
    <property type="evidence" value="ECO:0007669"/>
    <property type="project" value="UniProtKB-SubCell"/>
</dbReference>
<protein>
    <submittedName>
        <fullName evidence="9">Carbohydrate ABC transporter permease</fullName>
    </submittedName>
</protein>
<feature type="transmembrane region" description="Helical" evidence="7">
    <location>
        <begin position="12"/>
        <end position="32"/>
    </location>
</feature>
<organism evidence="9 10">
    <name type="scientific">Schaedlerella arabinosiphila</name>
    <dbReference type="NCBI Taxonomy" id="2044587"/>
    <lineage>
        <taxon>Bacteria</taxon>
        <taxon>Bacillati</taxon>
        <taxon>Bacillota</taxon>
        <taxon>Clostridia</taxon>
        <taxon>Lachnospirales</taxon>
        <taxon>Lachnospiraceae</taxon>
        <taxon>Schaedlerella</taxon>
    </lineage>
</organism>
<accession>A0A3R8LK82</accession>
<dbReference type="Proteomes" id="UP000274920">
    <property type="component" value="Unassembled WGS sequence"/>
</dbReference>
<comment type="caution">
    <text evidence="9">The sequence shown here is derived from an EMBL/GenBank/DDBJ whole genome shotgun (WGS) entry which is preliminary data.</text>
</comment>
<evidence type="ECO:0000256" key="7">
    <source>
        <dbReference type="RuleBase" id="RU363032"/>
    </source>
</evidence>
<feature type="domain" description="ABC transmembrane type-1" evidence="8">
    <location>
        <begin position="68"/>
        <end position="260"/>
    </location>
</feature>
<evidence type="ECO:0000256" key="3">
    <source>
        <dbReference type="ARBA" id="ARBA00022475"/>
    </source>
</evidence>
<keyword evidence="5 7" id="KW-1133">Transmembrane helix</keyword>
<reference evidence="9" key="1">
    <citation type="submission" date="2018-10" db="EMBL/GenBank/DDBJ databases">
        <title>Schaedlerella arabinophila gen. nov. sp. nov., isolated from the mouse intestinal tract and comparative analysis with the genome of the closely related altered Schaedler flora strain ASF502.</title>
        <authorList>
            <person name="Miyake S."/>
            <person name="Soh M."/>
            <person name="Seedorf H."/>
        </authorList>
    </citation>
    <scope>NUCLEOTIDE SEQUENCE [LARGE SCALE GENOMIC DNA]</scope>
    <source>
        <strain evidence="9">DSM 106076</strain>
    </source>
</reference>
<evidence type="ECO:0000256" key="4">
    <source>
        <dbReference type="ARBA" id="ARBA00022692"/>
    </source>
</evidence>
<sequence>MRTVKTTVTHLLLAGIGFVWIYPFLWMISASFKSQAEFFENRLGLIPKSPTIENVIRIWNKADFGTYFINTIIVTVFSVLIVLVMTMMAGYAMGRYKFRGRNMCMAVFLGSIAIPLVSTIIPTYEVVKSMGLVGTKPGLILSQAGGAHVIFLLLFTSFFESVPNELEEAAKIDGCNFFQTFFHVMMPLCKPVATTVVIMETIWAWNAFMLPLVLTLNNPASRTLAVGLYAFKGENTVDWTGIAAGGTIAVIPVVILFIFMQKHFVEGIAGAVKS</sequence>
<feature type="transmembrane region" description="Helical" evidence="7">
    <location>
        <begin position="239"/>
        <end position="259"/>
    </location>
</feature>
<evidence type="ECO:0000259" key="8">
    <source>
        <dbReference type="PROSITE" id="PS50928"/>
    </source>
</evidence>
<feature type="transmembrane region" description="Helical" evidence="7">
    <location>
        <begin position="192"/>
        <end position="214"/>
    </location>
</feature>
<comment type="subcellular location">
    <subcellularLocation>
        <location evidence="1 7">Cell membrane</location>
        <topology evidence="1 7">Multi-pass membrane protein</topology>
    </subcellularLocation>
</comment>
<dbReference type="PROSITE" id="PS50928">
    <property type="entry name" value="ABC_TM1"/>
    <property type="match status" value="1"/>
</dbReference>
<evidence type="ECO:0000256" key="2">
    <source>
        <dbReference type="ARBA" id="ARBA00022448"/>
    </source>
</evidence>
<dbReference type="Pfam" id="PF00528">
    <property type="entry name" value="BPD_transp_1"/>
    <property type="match status" value="1"/>
</dbReference>
<evidence type="ECO:0000313" key="10">
    <source>
        <dbReference type="Proteomes" id="UP000274920"/>
    </source>
</evidence>
<dbReference type="PANTHER" id="PTHR43744:SF3">
    <property type="entry name" value="LACTOSE TRANSPORT SYSTEM PERMEASE PROTEIN LACG"/>
    <property type="match status" value="1"/>
</dbReference>
<evidence type="ECO:0000313" key="9">
    <source>
        <dbReference type="EMBL" id="RRK35133.1"/>
    </source>
</evidence>
<evidence type="ECO:0000256" key="6">
    <source>
        <dbReference type="ARBA" id="ARBA00023136"/>
    </source>
</evidence>
<name>A0A3R8LK82_9FIRM</name>
<keyword evidence="10" id="KW-1185">Reference proteome</keyword>
<keyword evidence="3" id="KW-1003">Cell membrane</keyword>
<feature type="transmembrane region" description="Helical" evidence="7">
    <location>
        <begin position="139"/>
        <end position="159"/>
    </location>
</feature>
<dbReference type="InterPro" id="IPR000515">
    <property type="entry name" value="MetI-like"/>
</dbReference>
<dbReference type="InterPro" id="IPR035906">
    <property type="entry name" value="MetI-like_sf"/>
</dbReference>
<keyword evidence="6 7" id="KW-0472">Membrane</keyword>
<evidence type="ECO:0000256" key="1">
    <source>
        <dbReference type="ARBA" id="ARBA00004651"/>
    </source>
</evidence>